<keyword evidence="5" id="KW-0677">Repeat</keyword>
<dbReference type="FunFam" id="1.10.4020.10:FF:000001">
    <property type="entry name" value="zinc finger protein 263 isoform X1"/>
    <property type="match status" value="1"/>
</dbReference>
<organism evidence="17 18">
    <name type="scientific">Hipposideros armiger</name>
    <name type="common">Great Himalayan leaf-nosed bat</name>
    <dbReference type="NCBI Taxonomy" id="186990"/>
    <lineage>
        <taxon>Eukaryota</taxon>
        <taxon>Metazoa</taxon>
        <taxon>Chordata</taxon>
        <taxon>Craniata</taxon>
        <taxon>Vertebrata</taxon>
        <taxon>Euteleostomi</taxon>
        <taxon>Mammalia</taxon>
        <taxon>Eutheria</taxon>
        <taxon>Laurasiatheria</taxon>
        <taxon>Chiroptera</taxon>
        <taxon>Yinpterochiroptera</taxon>
        <taxon>Rhinolophoidea</taxon>
        <taxon>Hipposideridae</taxon>
        <taxon>Hipposideros</taxon>
    </lineage>
</organism>
<dbReference type="FunFam" id="3.30.160.60:FF:000557">
    <property type="entry name" value="zinc finger and SCAN domain-containing protein 29"/>
    <property type="match status" value="1"/>
</dbReference>
<accession>A0A8B7RW60</accession>
<dbReference type="Pfam" id="PF00096">
    <property type="entry name" value="zf-C2H2"/>
    <property type="match status" value="3"/>
</dbReference>
<evidence type="ECO:0000256" key="4">
    <source>
        <dbReference type="ARBA" id="ARBA00022723"/>
    </source>
</evidence>
<keyword evidence="8" id="KW-0805">Transcription regulation</keyword>
<feature type="region of interest" description="Disordered" evidence="14">
    <location>
        <begin position="151"/>
        <end position="287"/>
    </location>
</feature>
<dbReference type="CDD" id="cd07936">
    <property type="entry name" value="SCAN"/>
    <property type="match status" value="1"/>
</dbReference>
<feature type="domain" description="C2H2-type" evidence="15">
    <location>
        <begin position="759"/>
        <end position="786"/>
    </location>
</feature>
<feature type="region of interest" description="Disordered" evidence="14">
    <location>
        <begin position="578"/>
        <end position="645"/>
    </location>
</feature>
<dbReference type="FunFam" id="3.30.160.60:FF:000213">
    <property type="entry name" value="Zinc finger protein 624"/>
    <property type="match status" value="1"/>
</dbReference>
<keyword evidence="11 13" id="KW-0539">Nucleus</keyword>
<evidence type="ECO:0000256" key="9">
    <source>
        <dbReference type="ARBA" id="ARBA00023125"/>
    </source>
</evidence>
<keyword evidence="17" id="KW-1185">Reference proteome</keyword>
<evidence type="ECO:0000256" key="5">
    <source>
        <dbReference type="ARBA" id="ARBA00022737"/>
    </source>
</evidence>
<keyword evidence="6 12" id="KW-0863">Zinc-finger</keyword>
<dbReference type="PROSITE" id="PS00028">
    <property type="entry name" value="ZINC_FINGER_C2H2_1"/>
    <property type="match status" value="4"/>
</dbReference>
<dbReference type="RefSeq" id="XP_019505376.1">
    <property type="nucleotide sequence ID" value="XM_019649831.1"/>
</dbReference>
<feature type="compositionally biased region" description="Pro residues" evidence="14">
    <location>
        <begin position="900"/>
        <end position="910"/>
    </location>
</feature>
<dbReference type="PROSITE" id="PS50157">
    <property type="entry name" value="ZINC_FINGER_C2H2_2"/>
    <property type="match status" value="5"/>
</dbReference>
<dbReference type="Gene3D" id="1.10.10.60">
    <property type="entry name" value="Homeodomain-like"/>
    <property type="match status" value="2"/>
</dbReference>
<evidence type="ECO:0000256" key="3">
    <source>
        <dbReference type="ARBA" id="ARBA00006991"/>
    </source>
</evidence>
<evidence type="ECO:0000313" key="17">
    <source>
        <dbReference type="Proteomes" id="UP000694851"/>
    </source>
</evidence>
<keyword evidence="7" id="KW-0862">Zinc</keyword>
<dbReference type="Pfam" id="PF13837">
    <property type="entry name" value="Myb_DNA-bind_4"/>
    <property type="match status" value="2"/>
</dbReference>
<sequence>MDAPPELEGRLVMQAEKEPAWASGPGLEEPGRAEPETFRRCFRQLCYQDVSGPREAFSKLWELCCRWLRPEVRSKQQILELLVIEQFLTILPEKMRAWAQTRRPGSGEEAVALVTHLEKEAGRLRQQVGSPGHSEKRAPPAAAWDAVDFQPQSQPKVLSREGAGSLHAGHRQPLSQKREHQPSAKDACPFPWVPAPAGEWDTTDQEGTATRLPVGSQEPQKDVHMARGSSCRKRMRQVAAHRGLHQDLRKDGAGNVASPGSAESPSNKRALSEPRKEPWAAGLQPSDGRTVLRSGYIREKSAGAGQLPARNVGRTWREQQQWGLEDEKVAGVHWSYEETKTFLAILRESRFYETLQACPRNSQVYGAVAEWLRACGFLRTPEQCRTKFKSLQKSYRRARSGHMLEPCAFFEDMDALLNPAAHASSPGKSKAAVSLPSLQGSGLGAEGRIGLLVEEGAAGDSDEEESSLEFIRKPEVRGAPVLFQNLSGVHWGYEETKTFLDILRETRFYEALQACHRKSKLYGAVAEQLRACGFLRTPEQCRTKFKSLQKSYRRVRSGHVLEPCAFYKEMDALINARAPVPSPSRPERQGPETEPQEPPGWELEETAQEAVGDDCGGKRTSEEGTVLKSDCRGSPGPLQSPRGFEIGGRMKEDAMQVICEDMEQHRPLLGKSKRVVTSQNSDPGRCRKRESISGRQWEALQGTRPPGKLGAQPRDLGKALVPPRPFPGRRPYRLLKYGDSSGRGARLLCRATHQKENPHQCAVCGKRFGGSRSLTRHQRAHTGERPLKCPDCGKSFQDASNLGAHQRSHTAGKLYPCGDCGKGFPSSSHLSAHRSRVHAGESPYKCVDCEKSFGTCARFREPRRAHTGDRPHACALCGKRFSKSSVLGKHRETHGREKPPPPPPGPPPEAPQKGKSSELRKTF</sequence>
<keyword evidence="10" id="KW-0804">Transcription</keyword>
<dbReference type="GeneID" id="109386548"/>
<dbReference type="PROSITE" id="PS50804">
    <property type="entry name" value="SCAN_BOX"/>
    <property type="match status" value="1"/>
</dbReference>
<comment type="function">
    <text evidence="1">May be involved in transcriptional regulation.</text>
</comment>
<evidence type="ECO:0000256" key="14">
    <source>
        <dbReference type="SAM" id="MobiDB-lite"/>
    </source>
</evidence>
<comment type="similarity">
    <text evidence="3">Belongs to the krueppel C2H2-type zinc-finger protein family.</text>
</comment>
<feature type="domain" description="C2H2-type" evidence="15">
    <location>
        <begin position="815"/>
        <end position="843"/>
    </location>
</feature>
<dbReference type="Pfam" id="PF02023">
    <property type="entry name" value="SCAN"/>
    <property type="match status" value="1"/>
</dbReference>
<dbReference type="CTD" id="342357"/>
<dbReference type="PANTHER" id="PTHR23226:SF164">
    <property type="entry name" value="ZINC FINGER PROTEIN WITH KRAB AND SCAN DOMAINS 2"/>
    <property type="match status" value="1"/>
</dbReference>
<evidence type="ECO:0000256" key="1">
    <source>
        <dbReference type="ARBA" id="ARBA00003767"/>
    </source>
</evidence>
<keyword evidence="4" id="KW-0479">Metal-binding</keyword>
<evidence type="ECO:0000256" key="8">
    <source>
        <dbReference type="ARBA" id="ARBA00023015"/>
    </source>
</evidence>
<dbReference type="SMART" id="SM00431">
    <property type="entry name" value="SCAN"/>
    <property type="match status" value="1"/>
</dbReference>
<feature type="domain" description="C2H2-type" evidence="15">
    <location>
        <begin position="787"/>
        <end position="814"/>
    </location>
</feature>
<evidence type="ECO:0000256" key="12">
    <source>
        <dbReference type="PROSITE-ProRule" id="PRU00042"/>
    </source>
</evidence>
<dbReference type="KEGG" id="hai:109386548"/>
<evidence type="ECO:0000256" key="11">
    <source>
        <dbReference type="ARBA" id="ARBA00023242"/>
    </source>
</evidence>
<evidence type="ECO:0000259" key="15">
    <source>
        <dbReference type="PROSITE" id="PS50157"/>
    </source>
</evidence>
<dbReference type="FunFam" id="1.10.10.60:FF:000032">
    <property type="entry name" value="Zinc finger and SCAN domain-containing 20"/>
    <property type="match status" value="2"/>
</dbReference>
<dbReference type="InterPro" id="IPR036236">
    <property type="entry name" value="Znf_C2H2_sf"/>
</dbReference>
<dbReference type="GO" id="GO:0000978">
    <property type="term" value="F:RNA polymerase II cis-regulatory region sequence-specific DNA binding"/>
    <property type="evidence" value="ECO:0007669"/>
    <property type="project" value="TreeGrafter"/>
</dbReference>
<dbReference type="GO" id="GO:0008270">
    <property type="term" value="F:zinc ion binding"/>
    <property type="evidence" value="ECO:0007669"/>
    <property type="project" value="UniProtKB-KW"/>
</dbReference>
<dbReference type="SUPFAM" id="SSF47353">
    <property type="entry name" value="Retrovirus capsid dimerization domain-like"/>
    <property type="match status" value="1"/>
</dbReference>
<keyword evidence="9" id="KW-0238">DNA-binding</keyword>
<evidence type="ECO:0000256" key="2">
    <source>
        <dbReference type="ARBA" id="ARBA00004123"/>
    </source>
</evidence>
<feature type="region of interest" description="Disordered" evidence="14">
    <location>
        <begin position="885"/>
        <end position="923"/>
    </location>
</feature>
<comment type="subcellular location">
    <subcellularLocation>
        <location evidence="2 13">Nucleus</location>
    </subcellularLocation>
</comment>
<evidence type="ECO:0000256" key="13">
    <source>
        <dbReference type="PROSITE-ProRule" id="PRU00187"/>
    </source>
</evidence>
<evidence type="ECO:0000256" key="10">
    <source>
        <dbReference type="ARBA" id="ARBA00023163"/>
    </source>
</evidence>
<dbReference type="Gene3D" id="1.10.4020.10">
    <property type="entry name" value="DNA breaking-rejoining enzymes"/>
    <property type="match status" value="1"/>
</dbReference>
<evidence type="ECO:0000313" key="18">
    <source>
        <dbReference type="RefSeq" id="XP_019505376.1"/>
    </source>
</evidence>
<dbReference type="InterPro" id="IPR038269">
    <property type="entry name" value="SCAN_sf"/>
</dbReference>
<dbReference type="InterPro" id="IPR013087">
    <property type="entry name" value="Znf_C2H2_type"/>
</dbReference>
<dbReference type="InterPro" id="IPR044822">
    <property type="entry name" value="Myb_DNA-bind_4"/>
</dbReference>
<dbReference type="Proteomes" id="UP000694851">
    <property type="component" value="Unplaced"/>
</dbReference>
<feature type="region of interest" description="Disordered" evidence="14">
    <location>
        <begin position="700"/>
        <end position="732"/>
    </location>
</feature>
<evidence type="ECO:0000259" key="16">
    <source>
        <dbReference type="PROSITE" id="PS50804"/>
    </source>
</evidence>
<evidence type="ECO:0000256" key="7">
    <source>
        <dbReference type="ARBA" id="ARBA00022833"/>
    </source>
</evidence>
<feature type="domain" description="C2H2-type" evidence="15">
    <location>
        <begin position="872"/>
        <end position="899"/>
    </location>
</feature>
<name>A0A8B7RW60_HIPAR</name>
<dbReference type="SMART" id="SM00355">
    <property type="entry name" value="ZnF_C2H2"/>
    <property type="match status" value="5"/>
</dbReference>
<dbReference type="OrthoDB" id="6077919at2759"/>
<feature type="region of interest" description="Disordered" evidence="14">
    <location>
        <begin position="124"/>
        <end position="143"/>
    </location>
</feature>
<dbReference type="Gene3D" id="3.30.160.60">
    <property type="entry name" value="Classic Zinc Finger"/>
    <property type="match status" value="5"/>
</dbReference>
<gene>
    <name evidence="18" type="primary">ZKSCAN2</name>
</gene>
<dbReference type="InterPro" id="IPR003309">
    <property type="entry name" value="SCAN_dom"/>
</dbReference>
<dbReference type="AlphaFoldDB" id="A0A8B7RW60"/>
<dbReference type="PANTHER" id="PTHR23226">
    <property type="entry name" value="ZINC FINGER AND SCAN DOMAIN-CONTAINING"/>
    <property type="match status" value="1"/>
</dbReference>
<dbReference type="GO" id="GO:0000981">
    <property type="term" value="F:DNA-binding transcription factor activity, RNA polymerase II-specific"/>
    <property type="evidence" value="ECO:0007669"/>
    <property type="project" value="TreeGrafter"/>
</dbReference>
<protein>
    <submittedName>
        <fullName evidence="18">Zinc finger protein with KRAB and SCAN domains 2</fullName>
    </submittedName>
</protein>
<dbReference type="GO" id="GO:0005634">
    <property type="term" value="C:nucleus"/>
    <property type="evidence" value="ECO:0007669"/>
    <property type="project" value="UniProtKB-SubCell"/>
</dbReference>
<feature type="domain" description="C2H2-type" evidence="15">
    <location>
        <begin position="844"/>
        <end position="871"/>
    </location>
</feature>
<evidence type="ECO:0000256" key="6">
    <source>
        <dbReference type="ARBA" id="ARBA00022771"/>
    </source>
</evidence>
<dbReference type="FunFam" id="3.30.160.60:FF:002343">
    <property type="entry name" value="Zinc finger protein 33A"/>
    <property type="match status" value="2"/>
</dbReference>
<reference evidence="18" key="1">
    <citation type="submission" date="2025-08" db="UniProtKB">
        <authorList>
            <consortium name="RefSeq"/>
        </authorList>
    </citation>
    <scope>IDENTIFICATION</scope>
    <source>
        <tissue evidence="18">Muscle</tissue>
    </source>
</reference>
<dbReference type="SUPFAM" id="SSF57667">
    <property type="entry name" value="beta-beta-alpha zinc fingers"/>
    <property type="match status" value="3"/>
</dbReference>
<feature type="domain" description="SCAN box" evidence="16">
    <location>
        <begin position="39"/>
        <end position="120"/>
    </location>
</feature>
<proteinExistence type="inferred from homology"/>